<dbReference type="Gene3D" id="3.20.20.450">
    <property type="entry name" value="EAL domain"/>
    <property type="match status" value="1"/>
</dbReference>
<evidence type="ECO:0000259" key="5">
    <source>
        <dbReference type="PROSITE" id="PS50883"/>
    </source>
</evidence>
<dbReference type="InterPro" id="IPR029016">
    <property type="entry name" value="GAF-like_dom_sf"/>
</dbReference>
<dbReference type="FunFam" id="3.30.70.270:FF:000001">
    <property type="entry name" value="Diguanylate cyclase domain protein"/>
    <property type="match status" value="1"/>
</dbReference>
<dbReference type="Gene3D" id="3.30.70.270">
    <property type="match status" value="1"/>
</dbReference>
<organism evidence="7 8">
    <name type="scientific">Pseudomarimonas arenosa</name>
    <dbReference type="NCBI Taxonomy" id="2774145"/>
    <lineage>
        <taxon>Bacteria</taxon>
        <taxon>Pseudomonadati</taxon>
        <taxon>Pseudomonadota</taxon>
        <taxon>Gammaproteobacteria</taxon>
        <taxon>Lysobacterales</taxon>
        <taxon>Lysobacteraceae</taxon>
        <taxon>Pseudomarimonas</taxon>
    </lineage>
</organism>
<gene>
    <name evidence="7" type="ORF">IFO71_20215</name>
</gene>
<dbReference type="Pfam" id="PF08448">
    <property type="entry name" value="PAS_4"/>
    <property type="match status" value="2"/>
</dbReference>
<keyword evidence="2" id="KW-0472">Membrane</keyword>
<dbReference type="Proteomes" id="UP000613768">
    <property type="component" value="Unassembled WGS sequence"/>
</dbReference>
<dbReference type="SUPFAM" id="SSF55781">
    <property type="entry name" value="GAF domain-like"/>
    <property type="match status" value="1"/>
</dbReference>
<dbReference type="SMART" id="SM00267">
    <property type="entry name" value="GGDEF"/>
    <property type="match status" value="1"/>
</dbReference>
<dbReference type="InterPro" id="IPR035965">
    <property type="entry name" value="PAS-like_dom_sf"/>
</dbReference>
<dbReference type="CDD" id="cd00130">
    <property type="entry name" value="PAS"/>
    <property type="match status" value="3"/>
</dbReference>
<dbReference type="NCBIfam" id="TIGR00229">
    <property type="entry name" value="sensory_box"/>
    <property type="match status" value="2"/>
</dbReference>
<evidence type="ECO:0000256" key="1">
    <source>
        <dbReference type="ARBA" id="ARBA00001946"/>
    </source>
</evidence>
<dbReference type="InterPro" id="IPR001633">
    <property type="entry name" value="EAL_dom"/>
</dbReference>
<dbReference type="InterPro" id="IPR043128">
    <property type="entry name" value="Rev_trsase/Diguanyl_cyclase"/>
</dbReference>
<dbReference type="Gene3D" id="3.30.450.20">
    <property type="entry name" value="PAS domain"/>
    <property type="match status" value="3"/>
</dbReference>
<dbReference type="InterPro" id="IPR035919">
    <property type="entry name" value="EAL_sf"/>
</dbReference>
<dbReference type="InterPro" id="IPR013656">
    <property type="entry name" value="PAS_4"/>
</dbReference>
<dbReference type="AlphaFoldDB" id="A0AAW3ZRB9"/>
<feature type="domain" description="PAS" evidence="3">
    <location>
        <begin position="204"/>
        <end position="250"/>
    </location>
</feature>
<dbReference type="InterPro" id="IPR000160">
    <property type="entry name" value="GGDEF_dom"/>
</dbReference>
<protein>
    <submittedName>
        <fullName evidence="7">EAL domain-containing protein</fullName>
    </submittedName>
</protein>
<dbReference type="SMART" id="SM00086">
    <property type="entry name" value="PAC"/>
    <property type="match status" value="1"/>
</dbReference>
<name>A0AAW3ZRB9_9GAMM</name>
<accession>A0AAW3ZRB9</accession>
<dbReference type="InterPro" id="IPR003018">
    <property type="entry name" value="GAF"/>
</dbReference>
<dbReference type="SUPFAM" id="SSF141868">
    <property type="entry name" value="EAL domain-like"/>
    <property type="match status" value="1"/>
</dbReference>
<dbReference type="SMART" id="SM00065">
    <property type="entry name" value="GAF"/>
    <property type="match status" value="1"/>
</dbReference>
<keyword evidence="2" id="KW-1133">Transmembrane helix</keyword>
<dbReference type="Pfam" id="PF00990">
    <property type="entry name" value="GGDEF"/>
    <property type="match status" value="1"/>
</dbReference>
<dbReference type="SMART" id="SM00052">
    <property type="entry name" value="EAL"/>
    <property type="match status" value="1"/>
</dbReference>
<feature type="domain" description="EAL" evidence="5">
    <location>
        <begin position="801"/>
        <end position="1055"/>
    </location>
</feature>
<comment type="caution">
    <text evidence="7">The sequence shown here is derived from an EMBL/GenBank/DDBJ whole genome shotgun (WGS) entry which is preliminary data.</text>
</comment>
<dbReference type="PROSITE" id="PS50113">
    <property type="entry name" value="PAC"/>
    <property type="match status" value="1"/>
</dbReference>
<reference evidence="7 8" key="1">
    <citation type="submission" date="2020-09" db="EMBL/GenBank/DDBJ databases">
        <title>Pseudoxanthomonas sp. CAU 1598 isolated from sand of Yaerae Beach.</title>
        <authorList>
            <person name="Kim W."/>
        </authorList>
    </citation>
    <scope>NUCLEOTIDE SEQUENCE [LARGE SCALE GENOMIC DNA]</scope>
    <source>
        <strain evidence="7 8">CAU 1598</strain>
    </source>
</reference>
<evidence type="ECO:0000313" key="8">
    <source>
        <dbReference type="Proteomes" id="UP000613768"/>
    </source>
</evidence>
<dbReference type="PROSITE" id="PS50112">
    <property type="entry name" value="PAS"/>
    <property type="match status" value="2"/>
</dbReference>
<dbReference type="RefSeq" id="WP_192031501.1">
    <property type="nucleotide sequence ID" value="NZ_JACYTR010000081.1"/>
</dbReference>
<dbReference type="Gene3D" id="3.30.450.40">
    <property type="match status" value="1"/>
</dbReference>
<feature type="domain" description="PAS" evidence="3">
    <location>
        <begin position="508"/>
        <end position="548"/>
    </location>
</feature>
<dbReference type="InterPro" id="IPR000014">
    <property type="entry name" value="PAS"/>
</dbReference>
<proteinExistence type="predicted"/>
<dbReference type="NCBIfam" id="TIGR00254">
    <property type="entry name" value="GGDEF"/>
    <property type="match status" value="1"/>
</dbReference>
<dbReference type="Pfam" id="PF13426">
    <property type="entry name" value="PAS_9"/>
    <property type="match status" value="1"/>
</dbReference>
<dbReference type="CDD" id="cd01948">
    <property type="entry name" value="EAL"/>
    <property type="match status" value="1"/>
</dbReference>
<keyword evidence="2" id="KW-0812">Transmembrane</keyword>
<dbReference type="SMART" id="SM00091">
    <property type="entry name" value="PAS"/>
    <property type="match status" value="3"/>
</dbReference>
<dbReference type="PROSITE" id="PS50883">
    <property type="entry name" value="EAL"/>
    <property type="match status" value="1"/>
</dbReference>
<evidence type="ECO:0000256" key="2">
    <source>
        <dbReference type="SAM" id="Phobius"/>
    </source>
</evidence>
<keyword evidence="8" id="KW-1185">Reference proteome</keyword>
<dbReference type="InterPro" id="IPR052155">
    <property type="entry name" value="Biofilm_reg_signaling"/>
</dbReference>
<dbReference type="PROSITE" id="PS50887">
    <property type="entry name" value="GGDEF"/>
    <property type="match status" value="1"/>
</dbReference>
<dbReference type="CDD" id="cd01949">
    <property type="entry name" value="GGDEF"/>
    <property type="match status" value="1"/>
</dbReference>
<dbReference type="InterPro" id="IPR000700">
    <property type="entry name" value="PAS-assoc_C"/>
</dbReference>
<dbReference type="SUPFAM" id="SSF55073">
    <property type="entry name" value="Nucleotide cyclase"/>
    <property type="match status" value="1"/>
</dbReference>
<dbReference type="EMBL" id="JACYTR010000081">
    <property type="protein sequence ID" value="MBD8528080.1"/>
    <property type="molecule type" value="Genomic_DNA"/>
</dbReference>
<feature type="transmembrane region" description="Helical" evidence="2">
    <location>
        <begin position="47"/>
        <end position="70"/>
    </location>
</feature>
<dbReference type="Pfam" id="PF00563">
    <property type="entry name" value="EAL"/>
    <property type="match status" value="1"/>
</dbReference>
<sequence length="1072" mass="120311">MRTGRASSHHQPPAKAVLAAWLMLGSERVLAAPPWDGWMPQVSQWTVWQGALVGAVLSAVLSTAVAWWLARRRRQRKVSEPWEIAWQQHPQALLLLDDQGCIERANRRAVAVLGLPADQLLGAHLAQFAADRGVHASRELVELLPHALLGESPRIEWQIRDRERRERWVELRLSAFRTERSCHIQAELAELGFRKLQAQRQEAQESRWRELIDQLGQLAVYAVDEQRNVVFWNRTAESLYGYNKEDALGQPLASLLGGHSLVDAINTELNRLFSSDEAQHQVEECERYGRHGRRRLVQSARWRSSAGEHAAIWLFFIERDLAEIDSRVAEMRHDEAALHLAAESALALLREDEPKEAAEVLFGRFGNALTVKQFWLGKFIGSDDGVGSLCKTEMRWPAPTSTSIEQLAVEAHLPHWHASLLRDEVISSPLQSVTLPERSLFGDLAELQVCVVPIRFGSRCWGFLAALHARAEDSWSVAEQRVMKLLGSSLATALERESADQLLRLNARVFEATHDAVMITDLEGRLTAVNSAFCEITGYGRVDVLGRNPKMLASGRHDPEFFASMWQQLLKRGHWSGEIWNRRKSGDVFPQWLDLSVVHDDQGQSSHYVGVATDISMLKKSEAQLEHLAHHDPLTGLPNRLLAATRLEHAIDAADRNCTEVAVLFIDLDGFKPINDSLGHASGDALLKKVAERLRSTVRAADTLARLGGDEFLVIAEELHLKHDANHVANKLRRALELPFFIDNHELFIGASIGISQYPGNGNDAEELLRNADVAMYQAKAAGRNQTCSFSAEMNQEAVKQLEMEASVRNALQLGRFELHYQPKLELHSGQICGFEALLRMRAADGTIVPPDRFIGMAERNGTIVRIGAWALAEACREAKRWQTLGRNRVSVAVNVSARQFRVNEFYDDVKHALDVSGLDPDLLELELTESLLMENPELMVERIQHLKQLGLKIGLDDFGTGFSSLGYLLRFPIDTLKIDRTFVADLEHDAHAAKIIVSILDLAKRMKLKVVAEGVEHEGQAEFLRRKNCDMIQGFWISEAVESAAVDRLLARRNWTKAANEADPQIRLQGL</sequence>
<evidence type="ECO:0000259" key="6">
    <source>
        <dbReference type="PROSITE" id="PS50887"/>
    </source>
</evidence>
<feature type="domain" description="PAC" evidence="4">
    <location>
        <begin position="575"/>
        <end position="627"/>
    </location>
</feature>
<evidence type="ECO:0000313" key="7">
    <source>
        <dbReference type="EMBL" id="MBD8528080.1"/>
    </source>
</evidence>
<comment type="cofactor">
    <cofactor evidence="1">
        <name>Mg(2+)</name>
        <dbReference type="ChEBI" id="CHEBI:18420"/>
    </cofactor>
</comment>
<dbReference type="PANTHER" id="PTHR44757:SF2">
    <property type="entry name" value="BIOFILM ARCHITECTURE MAINTENANCE PROTEIN MBAA"/>
    <property type="match status" value="1"/>
</dbReference>
<feature type="domain" description="GGDEF" evidence="6">
    <location>
        <begin position="659"/>
        <end position="792"/>
    </location>
</feature>
<evidence type="ECO:0000259" key="4">
    <source>
        <dbReference type="PROSITE" id="PS50113"/>
    </source>
</evidence>
<dbReference type="GO" id="GO:0003824">
    <property type="term" value="F:catalytic activity"/>
    <property type="evidence" value="ECO:0007669"/>
    <property type="project" value="UniProtKB-ARBA"/>
</dbReference>
<evidence type="ECO:0000259" key="3">
    <source>
        <dbReference type="PROSITE" id="PS50112"/>
    </source>
</evidence>
<dbReference type="InterPro" id="IPR029787">
    <property type="entry name" value="Nucleotide_cyclase"/>
</dbReference>
<dbReference type="SUPFAM" id="SSF55785">
    <property type="entry name" value="PYP-like sensor domain (PAS domain)"/>
    <property type="match status" value="3"/>
</dbReference>
<dbReference type="PANTHER" id="PTHR44757">
    <property type="entry name" value="DIGUANYLATE CYCLASE DGCP"/>
    <property type="match status" value="1"/>
</dbReference>
<dbReference type="InterPro" id="IPR001610">
    <property type="entry name" value="PAC"/>
</dbReference>